<dbReference type="AlphaFoldDB" id="A0A6L7GYA7"/>
<protein>
    <recommendedName>
        <fullName evidence="1">SnoaL-like domain-containing protein</fullName>
    </recommendedName>
</protein>
<evidence type="ECO:0000313" key="3">
    <source>
        <dbReference type="Proteomes" id="UP000475545"/>
    </source>
</evidence>
<dbReference type="RefSeq" id="WP_160904451.1">
    <property type="nucleotide sequence ID" value="NZ_CP102850.1"/>
</dbReference>
<dbReference type="InterPro" id="IPR037401">
    <property type="entry name" value="SnoaL-like"/>
</dbReference>
<evidence type="ECO:0000313" key="2">
    <source>
        <dbReference type="EMBL" id="MXP24251.1"/>
    </source>
</evidence>
<comment type="caution">
    <text evidence="2">The sequence shown here is derived from an EMBL/GenBank/DDBJ whole genome shotgun (WGS) entry which is preliminary data.</text>
</comment>
<sequence length="64" mass="7250">MNADERLRRMMIHFELSELGARYSVAVDDHDIKAVLDCFTANGSFVHEGTAFTGHDTLRTFYVA</sequence>
<dbReference type="SUPFAM" id="SSF54427">
    <property type="entry name" value="NTF2-like"/>
    <property type="match status" value="1"/>
</dbReference>
<dbReference type="Pfam" id="PF13577">
    <property type="entry name" value="SnoaL_4"/>
    <property type="match status" value="1"/>
</dbReference>
<reference evidence="2 3" key="1">
    <citation type="submission" date="2019-11" db="EMBL/GenBank/DDBJ databases">
        <title>Gordonia sp. nov., a novel actinobacterium isolated from mangrove soil in Hainan.</title>
        <authorList>
            <person name="Huang X."/>
            <person name="Xie Y."/>
            <person name="Chu X."/>
            <person name="Xiao K."/>
        </authorList>
    </citation>
    <scope>NUCLEOTIDE SEQUENCE [LARGE SCALE GENOMIC DNA]</scope>
    <source>
        <strain evidence="2 3">HNM0687</strain>
    </source>
</reference>
<name>A0A6L7GYA7_9ACTN</name>
<dbReference type="Proteomes" id="UP000475545">
    <property type="component" value="Unassembled WGS sequence"/>
</dbReference>
<feature type="domain" description="SnoaL-like" evidence="1">
    <location>
        <begin position="15"/>
        <end position="62"/>
    </location>
</feature>
<dbReference type="InterPro" id="IPR032710">
    <property type="entry name" value="NTF2-like_dom_sf"/>
</dbReference>
<dbReference type="EMBL" id="WMBR01000010">
    <property type="protein sequence ID" value="MXP24251.1"/>
    <property type="molecule type" value="Genomic_DNA"/>
</dbReference>
<gene>
    <name evidence="2" type="ORF">GIY30_23285</name>
</gene>
<dbReference type="Gene3D" id="3.10.450.50">
    <property type="match status" value="1"/>
</dbReference>
<keyword evidence="3" id="KW-1185">Reference proteome</keyword>
<proteinExistence type="predicted"/>
<organism evidence="2 3">
    <name type="scientific">Gordonia mangrovi</name>
    <dbReference type="NCBI Taxonomy" id="2665643"/>
    <lineage>
        <taxon>Bacteria</taxon>
        <taxon>Bacillati</taxon>
        <taxon>Actinomycetota</taxon>
        <taxon>Actinomycetes</taxon>
        <taxon>Mycobacteriales</taxon>
        <taxon>Gordoniaceae</taxon>
        <taxon>Gordonia</taxon>
    </lineage>
</organism>
<evidence type="ECO:0000259" key="1">
    <source>
        <dbReference type="Pfam" id="PF13577"/>
    </source>
</evidence>
<accession>A0A6L7GYA7</accession>